<dbReference type="AlphaFoldDB" id="A0A8S9UD29"/>
<comment type="caution">
    <text evidence="7">The sequence shown here is derived from an EMBL/GenBank/DDBJ whole genome shotgun (WGS) entry which is preliminary data.</text>
</comment>
<protein>
    <submittedName>
        <fullName evidence="7">Prephenate dehydratase domain-containing protein</fullName>
    </submittedName>
</protein>
<keyword evidence="2" id="KW-0057">Aromatic amino acid biosynthesis</keyword>
<reference evidence="7" key="1">
    <citation type="submission" date="2020-03" db="EMBL/GenBank/DDBJ databases">
        <title>Hybrid Assembly of Korean Phytophthora infestans isolates.</title>
        <authorList>
            <person name="Prokchorchik M."/>
            <person name="Lee Y."/>
            <person name="Seo J."/>
            <person name="Cho J.-H."/>
            <person name="Park Y.-E."/>
            <person name="Jang D.-C."/>
            <person name="Im J.-S."/>
            <person name="Choi J.-G."/>
            <person name="Park H.-J."/>
            <person name="Lee G.-B."/>
            <person name="Lee Y.-G."/>
            <person name="Hong S.-Y."/>
            <person name="Cho K."/>
            <person name="Sohn K.H."/>
        </authorList>
    </citation>
    <scope>NUCLEOTIDE SEQUENCE</scope>
    <source>
        <strain evidence="7">KR_2_A2</strain>
    </source>
</reference>
<dbReference type="GO" id="GO:0009094">
    <property type="term" value="P:L-phenylalanine biosynthetic process"/>
    <property type="evidence" value="ECO:0007669"/>
    <property type="project" value="UniProtKB-KW"/>
</dbReference>
<organism evidence="7 8">
    <name type="scientific">Phytophthora infestans</name>
    <name type="common">Potato late blight agent</name>
    <name type="synonym">Botrytis infestans</name>
    <dbReference type="NCBI Taxonomy" id="4787"/>
    <lineage>
        <taxon>Eukaryota</taxon>
        <taxon>Sar</taxon>
        <taxon>Stramenopiles</taxon>
        <taxon>Oomycota</taxon>
        <taxon>Peronosporomycetes</taxon>
        <taxon>Peronosporales</taxon>
        <taxon>Peronosporaceae</taxon>
        <taxon>Phytophthora</taxon>
    </lineage>
</organism>
<keyword evidence="4" id="KW-0456">Lyase</keyword>
<dbReference type="PANTHER" id="PTHR21022">
    <property type="entry name" value="PREPHENATE DEHYDRATASE P PROTEIN"/>
    <property type="match status" value="1"/>
</dbReference>
<name>A0A8S9UD29_PHYIN</name>
<dbReference type="Gene3D" id="3.40.190.10">
    <property type="entry name" value="Periplasmic binding protein-like II"/>
    <property type="match status" value="2"/>
</dbReference>
<comment type="pathway">
    <text evidence="5">Amino-acid biosynthesis.</text>
</comment>
<sequence length="380" mass="42049">METPVDPARCRRRRTVYEKLYILSVTRTWTPAQAATAYGVSRSTVISWRANEDRFWQQDLPPRQHFGDHPHNELLHHAGSQSGIVNVGYVGQRGTLAEIAVRTMFPLLQVGPTTTATLIEGVGFAHVIDTMDALTDKEIDYCVLPTTSLLALRPDFMLSQLISRPLKIVGEIACTMELCLSALPGTALRECDCVMSDPALLQKYEALILQLESDRGSPIVRQVAWDSAGACFIVREQAAHGIAAIASKDAAHEAGLNVLVDNLCDDSPELAQYLILGRQQCVPIQPRSDCALRKVTLYLILQNQPTWLSATMQALADVYAHVVDIQTYTNRGAEHQVLITVRATVPSPFSKPPPLLLERLDDLSTSMHVFDTYFCLTNMP</sequence>
<evidence type="ECO:0000256" key="1">
    <source>
        <dbReference type="ARBA" id="ARBA00022605"/>
    </source>
</evidence>
<dbReference type="PROSITE" id="PS51171">
    <property type="entry name" value="PREPHENATE_DEHYDR_3"/>
    <property type="match status" value="1"/>
</dbReference>
<evidence type="ECO:0000259" key="6">
    <source>
        <dbReference type="PROSITE" id="PS51171"/>
    </source>
</evidence>
<evidence type="ECO:0000256" key="4">
    <source>
        <dbReference type="ARBA" id="ARBA00023239"/>
    </source>
</evidence>
<dbReference type="GO" id="GO:0005737">
    <property type="term" value="C:cytoplasm"/>
    <property type="evidence" value="ECO:0007669"/>
    <property type="project" value="TreeGrafter"/>
</dbReference>
<evidence type="ECO:0000256" key="2">
    <source>
        <dbReference type="ARBA" id="ARBA00023141"/>
    </source>
</evidence>
<dbReference type="SUPFAM" id="SSF53850">
    <property type="entry name" value="Periplasmic binding protein-like II"/>
    <property type="match status" value="1"/>
</dbReference>
<dbReference type="Proteomes" id="UP000704712">
    <property type="component" value="Unassembled WGS sequence"/>
</dbReference>
<dbReference type="EMBL" id="JAACNO010001856">
    <property type="protein sequence ID" value="KAF4137169.1"/>
    <property type="molecule type" value="Genomic_DNA"/>
</dbReference>
<evidence type="ECO:0000313" key="7">
    <source>
        <dbReference type="EMBL" id="KAF4137169.1"/>
    </source>
</evidence>
<proteinExistence type="predicted"/>
<dbReference type="PANTHER" id="PTHR21022:SF19">
    <property type="entry name" value="PREPHENATE DEHYDRATASE-RELATED"/>
    <property type="match status" value="1"/>
</dbReference>
<evidence type="ECO:0000256" key="5">
    <source>
        <dbReference type="ARBA" id="ARBA00029440"/>
    </source>
</evidence>
<gene>
    <name evidence="7" type="ORF">GN958_ATG13637</name>
</gene>
<dbReference type="InterPro" id="IPR001086">
    <property type="entry name" value="Preph_deHydtase"/>
</dbReference>
<evidence type="ECO:0000256" key="3">
    <source>
        <dbReference type="ARBA" id="ARBA00023222"/>
    </source>
</evidence>
<dbReference type="Pfam" id="PF00800">
    <property type="entry name" value="PDT"/>
    <property type="match status" value="1"/>
</dbReference>
<keyword evidence="1" id="KW-0028">Amino-acid biosynthesis</keyword>
<dbReference type="GO" id="GO:0004664">
    <property type="term" value="F:prephenate dehydratase activity"/>
    <property type="evidence" value="ECO:0007669"/>
    <property type="project" value="InterPro"/>
</dbReference>
<evidence type="ECO:0000313" key="8">
    <source>
        <dbReference type="Proteomes" id="UP000704712"/>
    </source>
</evidence>
<keyword evidence="3" id="KW-0584">Phenylalanine biosynthesis</keyword>
<feature type="domain" description="Prephenate dehydratase" evidence="6">
    <location>
        <begin position="86"/>
        <end position="278"/>
    </location>
</feature>
<accession>A0A8S9UD29</accession>